<comment type="caution">
    <text evidence="1">The sequence shown here is derived from an EMBL/GenBank/DDBJ whole genome shotgun (WGS) entry which is preliminary data.</text>
</comment>
<dbReference type="EMBL" id="JARBHB010000016">
    <property type="protein sequence ID" value="KAJ8866895.1"/>
    <property type="molecule type" value="Genomic_DNA"/>
</dbReference>
<accession>A0ABQ9G348</accession>
<dbReference type="Proteomes" id="UP001159363">
    <property type="component" value="Chromosome 15"/>
</dbReference>
<organism evidence="1 2">
    <name type="scientific">Dryococelus australis</name>
    <dbReference type="NCBI Taxonomy" id="614101"/>
    <lineage>
        <taxon>Eukaryota</taxon>
        <taxon>Metazoa</taxon>
        <taxon>Ecdysozoa</taxon>
        <taxon>Arthropoda</taxon>
        <taxon>Hexapoda</taxon>
        <taxon>Insecta</taxon>
        <taxon>Pterygota</taxon>
        <taxon>Neoptera</taxon>
        <taxon>Polyneoptera</taxon>
        <taxon>Phasmatodea</taxon>
        <taxon>Verophasmatodea</taxon>
        <taxon>Anareolatae</taxon>
        <taxon>Phasmatidae</taxon>
        <taxon>Eurycanthinae</taxon>
        <taxon>Dryococelus</taxon>
    </lineage>
</organism>
<gene>
    <name evidence="1" type="ORF">PR048_032757</name>
</gene>
<protein>
    <submittedName>
        <fullName evidence="1">Uncharacterized protein</fullName>
    </submittedName>
</protein>
<keyword evidence="2" id="KW-1185">Reference proteome</keyword>
<reference evidence="1 2" key="1">
    <citation type="submission" date="2023-02" db="EMBL/GenBank/DDBJ databases">
        <title>LHISI_Scaffold_Assembly.</title>
        <authorList>
            <person name="Stuart O.P."/>
            <person name="Cleave R."/>
            <person name="Magrath M.J.L."/>
            <person name="Mikheyev A.S."/>
        </authorList>
    </citation>
    <scope>NUCLEOTIDE SEQUENCE [LARGE SCALE GENOMIC DNA]</scope>
    <source>
        <strain evidence="1">Daus_M_001</strain>
        <tissue evidence="1">Leg muscle</tissue>
    </source>
</reference>
<evidence type="ECO:0000313" key="1">
    <source>
        <dbReference type="EMBL" id="KAJ8866895.1"/>
    </source>
</evidence>
<evidence type="ECO:0000313" key="2">
    <source>
        <dbReference type="Proteomes" id="UP001159363"/>
    </source>
</evidence>
<proteinExistence type="predicted"/>
<name>A0ABQ9G348_9NEOP</name>
<sequence length="238" mass="27060">MRCRRRIPMEVSSKPSKGCTFVHEISSTSGTYQVCETDFCNIRAITEDKSPHDKRGKSVPGNTKPRLVIDAIKQDISSFPVNISHYSGKEYHYLGKKLDVKTMYSFFQTKYPEMSAANYRFYLKVFKEHEGNLVCYHEELDVNLRSPFLNQTSKKVAGAEKRVHLHRAKKLAAKMKEISDVVKADSTGDLGAICIDNMQNSRLPCIPVQGVYYLRQLTISVYCILNPKNGKANSLRIL</sequence>